<feature type="transmembrane region" description="Helical" evidence="7">
    <location>
        <begin position="14"/>
        <end position="36"/>
    </location>
</feature>
<comment type="caution">
    <text evidence="9">The sequence shown here is derived from an EMBL/GenBank/DDBJ whole genome shotgun (WGS) entry which is preliminary data.</text>
</comment>
<dbReference type="InterPro" id="IPR022324">
    <property type="entry name" value="Bacilysin_exporter_BacE_put"/>
</dbReference>
<evidence type="ECO:0000256" key="2">
    <source>
        <dbReference type="ARBA" id="ARBA00022448"/>
    </source>
</evidence>
<keyword evidence="10" id="KW-1185">Reference proteome</keyword>
<evidence type="ECO:0000256" key="5">
    <source>
        <dbReference type="ARBA" id="ARBA00022989"/>
    </source>
</evidence>
<keyword evidence="4 7" id="KW-0812">Transmembrane</keyword>
<dbReference type="PRINTS" id="PR01988">
    <property type="entry name" value="EXPORTERBACE"/>
</dbReference>
<dbReference type="Gene3D" id="1.20.1250.20">
    <property type="entry name" value="MFS general substrate transporter like domains"/>
    <property type="match status" value="1"/>
</dbReference>
<reference evidence="9 10" key="1">
    <citation type="submission" date="2023-07" db="EMBL/GenBank/DDBJ databases">
        <title>Genomic Encyclopedia of Type Strains, Phase IV (KMG-IV): sequencing the most valuable type-strain genomes for metagenomic binning, comparative biology and taxonomic classification.</title>
        <authorList>
            <person name="Goeker M."/>
        </authorList>
    </citation>
    <scope>NUCLEOTIDE SEQUENCE [LARGE SCALE GENOMIC DNA]</scope>
    <source>
        <strain evidence="9 10">DSM 12751</strain>
    </source>
</reference>
<organism evidence="9 10">
    <name type="scientific">Caldalkalibacillus horti</name>
    <dbReference type="NCBI Taxonomy" id="77523"/>
    <lineage>
        <taxon>Bacteria</taxon>
        <taxon>Bacillati</taxon>
        <taxon>Bacillota</taxon>
        <taxon>Bacilli</taxon>
        <taxon>Bacillales</taxon>
        <taxon>Bacillaceae</taxon>
        <taxon>Caldalkalibacillus</taxon>
    </lineage>
</organism>
<evidence type="ECO:0000256" key="3">
    <source>
        <dbReference type="ARBA" id="ARBA00022475"/>
    </source>
</evidence>
<dbReference type="PANTHER" id="PTHR23513:SF6">
    <property type="entry name" value="MAJOR FACILITATOR SUPERFAMILY ASSOCIATED DOMAIN-CONTAINING PROTEIN"/>
    <property type="match status" value="1"/>
</dbReference>
<keyword evidence="5 7" id="KW-1133">Transmembrane helix</keyword>
<feature type="transmembrane region" description="Helical" evidence="7">
    <location>
        <begin position="251"/>
        <end position="273"/>
    </location>
</feature>
<feature type="domain" description="Major facilitator superfamily (MFS) profile" evidence="8">
    <location>
        <begin position="9"/>
        <end position="398"/>
    </location>
</feature>
<dbReference type="InterPro" id="IPR011701">
    <property type="entry name" value="MFS"/>
</dbReference>
<accession>A0ABT9W5J8</accession>
<dbReference type="CDD" id="cd06173">
    <property type="entry name" value="MFS_MefA_like"/>
    <property type="match status" value="1"/>
</dbReference>
<evidence type="ECO:0000256" key="1">
    <source>
        <dbReference type="ARBA" id="ARBA00004651"/>
    </source>
</evidence>
<feature type="transmembrane region" description="Helical" evidence="7">
    <location>
        <begin position="43"/>
        <end position="64"/>
    </location>
</feature>
<feature type="transmembrane region" description="Helical" evidence="7">
    <location>
        <begin position="208"/>
        <end position="231"/>
    </location>
</feature>
<feature type="transmembrane region" description="Helical" evidence="7">
    <location>
        <begin position="84"/>
        <end position="106"/>
    </location>
</feature>
<evidence type="ECO:0000313" key="9">
    <source>
        <dbReference type="EMBL" id="MDQ0168506.1"/>
    </source>
</evidence>
<keyword evidence="6 7" id="KW-0472">Membrane</keyword>
<dbReference type="RefSeq" id="WP_307398282.1">
    <property type="nucleotide sequence ID" value="NZ_BAAADK010000005.1"/>
</dbReference>
<evidence type="ECO:0000256" key="6">
    <source>
        <dbReference type="ARBA" id="ARBA00023136"/>
    </source>
</evidence>
<keyword evidence="3" id="KW-1003">Cell membrane</keyword>
<dbReference type="InterPro" id="IPR020846">
    <property type="entry name" value="MFS_dom"/>
</dbReference>
<dbReference type="InterPro" id="IPR036259">
    <property type="entry name" value="MFS_trans_sf"/>
</dbReference>
<evidence type="ECO:0000256" key="4">
    <source>
        <dbReference type="ARBA" id="ARBA00022692"/>
    </source>
</evidence>
<proteinExistence type="predicted"/>
<name>A0ABT9W5J8_9BACI</name>
<feature type="transmembrane region" description="Helical" evidence="7">
    <location>
        <begin position="280"/>
        <end position="299"/>
    </location>
</feature>
<keyword evidence="2" id="KW-0813">Transport</keyword>
<dbReference type="Proteomes" id="UP001235840">
    <property type="component" value="Unassembled WGS sequence"/>
</dbReference>
<dbReference type="EMBL" id="JAUSTY010000035">
    <property type="protein sequence ID" value="MDQ0168506.1"/>
    <property type="molecule type" value="Genomic_DNA"/>
</dbReference>
<evidence type="ECO:0000259" key="8">
    <source>
        <dbReference type="PROSITE" id="PS50850"/>
    </source>
</evidence>
<dbReference type="Pfam" id="PF07690">
    <property type="entry name" value="MFS_1"/>
    <property type="match status" value="1"/>
</dbReference>
<gene>
    <name evidence="9" type="ORF">J2S11_004468</name>
</gene>
<evidence type="ECO:0000313" key="10">
    <source>
        <dbReference type="Proteomes" id="UP001235840"/>
    </source>
</evidence>
<feature type="transmembrane region" description="Helical" evidence="7">
    <location>
        <begin position="373"/>
        <end position="394"/>
    </location>
</feature>
<dbReference type="PANTHER" id="PTHR23513">
    <property type="entry name" value="INTEGRAL MEMBRANE EFFLUX PROTEIN-RELATED"/>
    <property type="match status" value="1"/>
</dbReference>
<dbReference type="SUPFAM" id="SSF103473">
    <property type="entry name" value="MFS general substrate transporter"/>
    <property type="match status" value="1"/>
</dbReference>
<feature type="transmembrane region" description="Helical" evidence="7">
    <location>
        <begin position="346"/>
        <end position="367"/>
    </location>
</feature>
<feature type="transmembrane region" description="Helical" evidence="7">
    <location>
        <begin position="311"/>
        <end position="334"/>
    </location>
</feature>
<evidence type="ECO:0000256" key="7">
    <source>
        <dbReference type="SAM" id="Phobius"/>
    </source>
</evidence>
<sequence>MLALFKNKAYLKFWLAQTIASLGDGISRVIITYLVAMHSQNPLLVGLVIFAQLLPGAVFGIFMGPLADRMSRRWLMVGSDFYRMIVVVGMIFFQGSAMALIGLVFLQGIGAALFDPARASSIPALVGEKQIPQAIGLSQGTSSAMQIIGPALGGLLLLLASPTLNFSVNALTYLISALLLLPLTMLGKPEATGATESYLSSIRSGIKGVMSFPALRFLLVLLIPVIFAVGILNTNLSAIMLFTFEVPATDFAFLSTFLGIGAMVGSLIGPTLLQKFRPSLLLLTSTGLIGLWMAGVIPLDMLRTEYGLSVVYVWYLVTGVLNALINVPLSSLFLGLTPQEFRGRGAALFTMTVSSFQLIGILVGGWLAGELGALLATLIAGMMLVGSVLVLPLLKGYKALHNVGEKKKDTVKLEDQLATD</sequence>
<feature type="transmembrane region" description="Helical" evidence="7">
    <location>
        <begin position="147"/>
        <end position="164"/>
    </location>
</feature>
<dbReference type="PROSITE" id="PS50850">
    <property type="entry name" value="MFS"/>
    <property type="match status" value="1"/>
</dbReference>
<protein>
    <submittedName>
        <fullName evidence="9">MFS family permease</fullName>
    </submittedName>
</protein>
<comment type="subcellular location">
    <subcellularLocation>
        <location evidence="1">Cell membrane</location>
        <topology evidence="1">Multi-pass membrane protein</topology>
    </subcellularLocation>
</comment>